<evidence type="ECO:0000256" key="1">
    <source>
        <dbReference type="ARBA" id="ARBA00004123"/>
    </source>
</evidence>
<accession>A0A0D1WIC1</accession>
<organism evidence="7 8">
    <name type="scientific">Exophiala mesophila</name>
    <name type="common">Black yeast-like fungus</name>
    <dbReference type="NCBI Taxonomy" id="212818"/>
    <lineage>
        <taxon>Eukaryota</taxon>
        <taxon>Fungi</taxon>
        <taxon>Dikarya</taxon>
        <taxon>Ascomycota</taxon>
        <taxon>Pezizomycotina</taxon>
        <taxon>Eurotiomycetes</taxon>
        <taxon>Chaetothyriomycetidae</taxon>
        <taxon>Chaetothyriales</taxon>
        <taxon>Herpotrichiellaceae</taxon>
        <taxon>Exophiala</taxon>
    </lineage>
</organism>
<dbReference type="STRING" id="212818.A0A0D1WIC1"/>
<dbReference type="Proteomes" id="UP000054302">
    <property type="component" value="Unassembled WGS sequence"/>
</dbReference>
<dbReference type="GeneID" id="27326073"/>
<dbReference type="PANTHER" id="PTHR37534:SF39">
    <property type="entry name" value="TRANSCRIPTION FACTOR DOMAIN-CONTAINING PROTEIN"/>
    <property type="match status" value="1"/>
</dbReference>
<dbReference type="SUPFAM" id="SSF57701">
    <property type="entry name" value="Zn2/Cys6 DNA-binding domain"/>
    <property type="match status" value="1"/>
</dbReference>
<evidence type="ECO:0000256" key="2">
    <source>
        <dbReference type="ARBA" id="ARBA00023015"/>
    </source>
</evidence>
<dbReference type="HOGENOM" id="CLU_015493_0_2_1"/>
<reference evidence="7 8" key="1">
    <citation type="submission" date="2015-01" db="EMBL/GenBank/DDBJ databases">
        <title>The Genome Sequence of Exophiala mesophila CBS40295.</title>
        <authorList>
            <consortium name="The Broad Institute Genomics Platform"/>
            <person name="Cuomo C."/>
            <person name="de Hoog S."/>
            <person name="Gorbushina A."/>
            <person name="Stielow B."/>
            <person name="Teixiera M."/>
            <person name="Abouelleil A."/>
            <person name="Chapman S.B."/>
            <person name="Priest M."/>
            <person name="Young S.K."/>
            <person name="Wortman J."/>
            <person name="Nusbaum C."/>
            <person name="Birren B."/>
        </authorList>
    </citation>
    <scope>NUCLEOTIDE SEQUENCE [LARGE SCALE GENOMIC DNA]</scope>
    <source>
        <strain evidence="7 8">CBS 40295</strain>
    </source>
</reference>
<dbReference type="PROSITE" id="PS50048">
    <property type="entry name" value="ZN2_CY6_FUNGAL_2"/>
    <property type="match status" value="1"/>
</dbReference>
<keyword evidence="2" id="KW-0805">Transcription regulation</keyword>
<evidence type="ECO:0000256" key="3">
    <source>
        <dbReference type="ARBA" id="ARBA00023125"/>
    </source>
</evidence>
<dbReference type="GO" id="GO:0005634">
    <property type="term" value="C:nucleus"/>
    <property type="evidence" value="ECO:0007669"/>
    <property type="project" value="UniProtKB-SubCell"/>
</dbReference>
<dbReference type="GO" id="GO:0008270">
    <property type="term" value="F:zinc ion binding"/>
    <property type="evidence" value="ECO:0007669"/>
    <property type="project" value="InterPro"/>
</dbReference>
<keyword evidence="4" id="KW-0804">Transcription</keyword>
<keyword evidence="5" id="KW-0539">Nucleus</keyword>
<dbReference type="GO" id="GO:0045944">
    <property type="term" value="P:positive regulation of transcription by RNA polymerase II"/>
    <property type="evidence" value="ECO:0007669"/>
    <property type="project" value="TreeGrafter"/>
</dbReference>
<dbReference type="InterPro" id="IPR021858">
    <property type="entry name" value="Fun_TF"/>
</dbReference>
<evidence type="ECO:0000259" key="6">
    <source>
        <dbReference type="PROSITE" id="PS50048"/>
    </source>
</evidence>
<dbReference type="CDD" id="cd00067">
    <property type="entry name" value="GAL4"/>
    <property type="match status" value="1"/>
</dbReference>
<dbReference type="EMBL" id="KN847525">
    <property type="protein sequence ID" value="KIV88555.1"/>
    <property type="molecule type" value="Genomic_DNA"/>
</dbReference>
<evidence type="ECO:0000256" key="5">
    <source>
        <dbReference type="ARBA" id="ARBA00023242"/>
    </source>
</evidence>
<name>A0A0D1WIC1_EXOME</name>
<sequence length="511" mass="57284">MVSAAQGRCWTCKDRKVSCDRTVPACLKCSTTGRQCGGYGLRLTWPRRGDQKRALKSISCTLSWSKSTPYQTFHLINASSWDLALHYVSLDNVSHFRQPPESHQPILIACPLKSLIAPNVAANDQNLLEYFQRDGIHAVPMFDLDRDRFCQTLMRIAFSNDSLASKAVLQSILALSSLYRDGLQPLAVQLKDAALQALMVSVNAGVHGVDAIGHVVAGILSCCFEMQLKSNGEIWNSQWVGHIVGVKELIRDIKKPCHHPPGSDNSIILNWVYYFDVATRFSLRHWRTVLGCQSFPELVFDPAANTSCRLQTALVRASFSTPVPQLSEHAPPVLALLGEICGTILYPWDSQYHSIEYQDYLGKLETRLETLELSDSRVGNESEDDIKITDLFRLAGLIYLERTSKSFSGQSPKVEGWVNKAFAIIASIERCRQPLPIFIIGCEARSDERRQEVLRLVSKTQTDPRVRNMHELGDLLQSFWVQDDLDVESEVEYVRKVSLVVSTCAAVPIFV</sequence>
<comment type="subcellular location">
    <subcellularLocation>
        <location evidence="1">Nucleus</location>
    </subcellularLocation>
</comment>
<keyword evidence="8" id="KW-1185">Reference proteome</keyword>
<protein>
    <recommendedName>
        <fullName evidence="6">Zn(2)-C6 fungal-type domain-containing protein</fullName>
    </recommendedName>
</protein>
<dbReference type="Gene3D" id="4.10.240.10">
    <property type="entry name" value="Zn(2)-C6 fungal-type DNA-binding domain"/>
    <property type="match status" value="1"/>
</dbReference>
<dbReference type="PANTHER" id="PTHR37534">
    <property type="entry name" value="TRANSCRIPTIONAL ACTIVATOR PROTEIN UGA3"/>
    <property type="match status" value="1"/>
</dbReference>
<dbReference type="GO" id="GO:0000976">
    <property type="term" value="F:transcription cis-regulatory region binding"/>
    <property type="evidence" value="ECO:0007669"/>
    <property type="project" value="TreeGrafter"/>
</dbReference>
<dbReference type="OMA" id="HYFNTMA"/>
<dbReference type="VEuPathDB" id="FungiDB:PV10_08228"/>
<dbReference type="AlphaFoldDB" id="A0A0D1WIC1"/>
<evidence type="ECO:0000256" key="4">
    <source>
        <dbReference type="ARBA" id="ARBA00023163"/>
    </source>
</evidence>
<dbReference type="SMART" id="SM00066">
    <property type="entry name" value="GAL4"/>
    <property type="match status" value="1"/>
</dbReference>
<dbReference type="Pfam" id="PF11951">
    <property type="entry name" value="Fungal_trans_2"/>
    <property type="match status" value="1"/>
</dbReference>
<keyword evidence="3" id="KW-0238">DNA-binding</keyword>
<proteinExistence type="predicted"/>
<dbReference type="Pfam" id="PF00172">
    <property type="entry name" value="Zn_clus"/>
    <property type="match status" value="1"/>
</dbReference>
<dbReference type="InterPro" id="IPR036864">
    <property type="entry name" value="Zn2-C6_fun-type_DNA-bd_sf"/>
</dbReference>
<dbReference type="RefSeq" id="XP_016220129.1">
    <property type="nucleotide sequence ID" value="XM_016373218.1"/>
</dbReference>
<dbReference type="InterPro" id="IPR001138">
    <property type="entry name" value="Zn2Cys6_DnaBD"/>
</dbReference>
<gene>
    <name evidence="7" type="ORF">PV10_08228</name>
</gene>
<dbReference type="GO" id="GO:0000981">
    <property type="term" value="F:DNA-binding transcription factor activity, RNA polymerase II-specific"/>
    <property type="evidence" value="ECO:0007669"/>
    <property type="project" value="InterPro"/>
</dbReference>
<feature type="domain" description="Zn(2)-C6 fungal-type" evidence="6">
    <location>
        <begin position="8"/>
        <end position="36"/>
    </location>
</feature>
<evidence type="ECO:0000313" key="8">
    <source>
        <dbReference type="Proteomes" id="UP000054302"/>
    </source>
</evidence>
<evidence type="ECO:0000313" key="7">
    <source>
        <dbReference type="EMBL" id="KIV88555.1"/>
    </source>
</evidence>
<dbReference type="OrthoDB" id="5130013at2759"/>